<evidence type="ECO:0000313" key="2">
    <source>
        <dbReference type="EMBL" id="KZS19983.1"/>
    </source>
</evidence>
<dbReference type="OrthoDB" id="6379547at2759"/>
<dbReference type="PANTHER" id="PTHR47163:SF2">
    <property type="entry name" value="SI:DKEY-17M8.2"/>
    <property type="match status" value="1"/>
</dbReference>
<dbReference type="STRING" id="35525.A0A162QVE5"/>
<gene>
    <name evidence="2" type="ORF">APZ42_013450</name>
</gene>
<accession>A0A162QVE5</accession>
<dbReference type="EMBL" id="LRGB01000259">
    <property type="protein sequence ID" value="KZS19983.1"/>
    <property type="molecule type" value="Genomic_DNA"/>
</dbReference>
<proteinExistence type="predicted"/>
<feature type="domain" description="ISXO2-like transposase" evidence="1">
    <location>
        <begin position="1"/>
        <end position="114"/>
    </location>
</feature>
<name>A0A162QVE5_9CRUS</name>
<dbReference type="PANTHER" id="PTHR47163">
    <property type="entry name" value="DDE_TNP_IS1595 DOMAIN-CONTAINING PROTEIN"/>
    <property type="match status" value="1"/>
</dbReference>
<dbReference type="AlphaFoldDB" id="A0A162QVE5"/>
<dbReference type="InterPro" id="IPR024445">
    <property type="entry name" value="Tnp_ISXO2-like"/>
</dbReference>
<comment type="caution">
    <text evidence="2">The sequence shown here is derived from an EMBL/GenBank/DDBJ whole genome shotgun (WGS) entry which is preliminary data.</text>
</comment>
<sequence>MGGKYDRGKRVDGVWVFGGVEKETGKCFLIVVKDRSATTLLEVIKDWIIAGSTIISDCWKAYDKLDLNFKDPESGVHTNQIEGLWNLAKKSFPSTNGSKKIFSGYLASFMLRSKWKGKDGFKLFFNHAAKILFW</sequence>
<reference evidence="2 3" key="1">
    <citation type="submission" date="2016-03" db="EMBL/GenBank/DDBJ databases">
        <title>EvidentialGene: Evidence-directed Construction of Genes on Genomes.</title>
        <authorList>
            <person name="Gilbert D.G."/>
            <person name="Choi J.-H."/>
            <person name="Mockaitis K."/>
            <person name="Colbourne J."/>
            <person name="Pfrender M."/>
        </authorList>
    </citation>
    <scope>NUCLEOTIDE SEQUENCE [LARGE SCALE GENOMIC DNA]</scope>
    <source>
        <strain evidence="2 3">Xinb3</strain>
        <tissue evidence="2">Complete organism</tissue>
    </source>
</reference>
<evidence type="ECO:0000313" key="3">
    <source>
        <dbReference type="Proteomes" id="UP000076858"/>
    </source>
</evidence>
<keyword evidence="3" id="KW-1185">Reference proteome</keyword>
<dbReference type="Proteomes" id="UP000076858">
    <property type="component" value="Unassembled WGS sequence"/>
</dbReference>
<dbReference type="SMART" id="SM01126">
    <property type="entry name" value="DDE_Tnp_IS1595"/>
    <property type="match status" value="1"/>
</dbReference>
<dbReference type="Pfam" id="PF12762">
    <property type="entry name" value="DDE_Tnp_IS1595"/>
    <property type="match status" value="1"/>
</dbReference>
<evidence type="ECO:0000259" key="1">
    <source>
        <dbReference type="SMART" id="SM01126"/>
    </source>
</evidence>
<protein>
    <recommendedName>
        <fullName evidence="1">ISXO2-like transposase domain-containing protein</fullName>
    </recommendedName>
</protein>
<dbReference type="InterPro" id="IPR053164">
    <property type="entry name" value="IS1016-like_transposase"/>
</dbReference>
<organism evidence="2 3">
    <name type="scientific">Daphnia magna</name>
    <dbReference type="NCBI Taxonomy" id="35525"/>
    <lineage>
        <taxon>Eukaryota</taxon>
        <taxon>Metazoa</taxon>
        <taxon>Ecdysozoa</taxon>
        <taxon>Arthropoda</taxon>
        <taxon>Crustacea</taxon>
        <taxon>Branchiopoda</taxon>
        <taxon>Diplostraca</taxon>
        <taxon>Cladocera</taxon>
        <taxon>Anomopoda</taxon>
        <taxon>Daphniidae</taxon>
        <taxon>Daphnia</taxon>
    </lineage>
</organism>